<reference evidence="5 6" key="1">
    <citation type="journal article" date="2007" name="Proc. Natl. Acad. Sci. U.S.A.">
        <title>Characterization of a marine gammaproteobacterium capable of aerobic anoxygenic photosynthesis.</title>
        <authorList>
            <person name="Fuchs B.M."/>
            <person name="Spring S."/>
            <person name="Teeling H."/>
            <person name="Quast C."/>
            <person name="Wulf J."/>
            <person name="Schattenhofer M."/>
            <person name="Yan S."/>
            <person name="Ferriera S."/>
            <person name="Johnson J."/>
            <person name="Glockner F.O."/>
            <person name="Amann R."/>
        </authorList>
    </citation>
    <scope>NUCLEOTIDE SEQUENCE [LARGE SCALE GENOMIC DNA]</scope>
    <source>
        <strain evidence="5">KT71</strain>
    </source>
</reference>
<dbReference type="CDD" id="cd13401">
    <property type="entry name" value="Slt70-like"/>
    <property type="match status" value="1"/>
</dbReference>
<reference evidence="5 6" key="2">
    <citation type="journal article" date="2009" name="PLoS ONE">
        <title>The photosynthetic apparatus and its regulation in the aerobic gammaproteobacterium Congregibacter litoralis gen. nov., sp. nov.</title>
        <authorList>
            <person name="Spring S."/>
            <person name="Lunsdorf H."/>
            <person name="Fuchs B.M."/>
            <person name="Tindall B.J."/>
        </authorList>
    </citation>
    <scope>NUCLEOTIDE SEQUENCE [LARGE SCALE GENOMIC DNA]</scope>
    <source>
        <strain evidence="5">KT71</strain>
    </source>
</reference>
<dbReference type="HOGENOM" id="CLU_019016_0_1_6"/>
<dbReference type="SUPFAM" id="SSF48435">
    <property type="entry name" value="Bacterial muramidases"/>
    <property type="match status" value="1"/>
</dbReference>
<dbReference type="InterPro" id="IPR023346">
    <property type="entry name" value="Lysozyme-like_dom_sf"/>
</dbReference>
<dbReference type="GO" id="GO:0016020">
    <property type="term" value="C:membrane"/>
    <property type="evidence" value="ECO:0007669"/>
    <property type="project" value="InterPro"/>
</dbReference>
<evidence type="ECO:0000313" key="6">
    <source>
        <dbReference type="Proteomes" id="UP000019205"/>
    </source>
</evidence>
<feature type="domain" description="Transglycosylase SLT" evidence="3">
    <location>
        <begin position="479"/>
        <end position="584"/>
    </location>
</feature>
<comment type="caution">
    <text evidence="5">The sequence shown here is derived from an EMBL/GenBank/DDBJ whole genome shotgun (WGS) entry which is preliminary data.</text>
</comment>
<dbReference type="Gene3D" id="1.10.530.10">
    <property type="match status" value="1"/>
</dbReference>
<evidence type="ECO:0000259" key="4">
    <source>
        <dbReference type="Pfam" id="PF14718"/>
    </source>
</evidence>
<accession>A4A805</accession>
<dbReference type="Pfam" id="PF01464">
    <property type="entry name" value="SLT"/>
    <property type="match status" value="1"/>
</dbReference>
<dbReference type="eggNOG" id="COG0741">
    <property type="taxonomic scope" value="Bacteria"/>
</dbReference>
<name>A4A805_9GAMM</name>
<sequence length="633" mass="71077">MAPAHAGVDEAAFNPSAEASALVADREGFLRAREMLDAGNWSAFDRERKKLDGYPLGPYLDYERLMRRLTMTPGSQARKFVAAESHSPLGVRYLGSYLSTTGKRRRWGDYLEAATREPRSENLRCYYARAKRARDAKEEAWALASNLWVSPSSVDDACDPLFKLWQAAGGLDDTLVWQRAKLVFAAREGGLLRYIASLGSEELQPALGILRHSYRQPQRSVDLAAGLDHPQKAEVITLGLERLSRYDPARALRQLQALDETILDEAQHRRVVSAIAFRGLLELDEAIRDWADEGLSRWADDKLTTLRLRWAIAEQDWVAIDRQFISLSQAAQEEGTWRYWYARSLEAQGLVTDAELLYAAVAQERSYYGFLSADKLGLPYSYQDRAGAGNAVPISDLPAWTTDSLWRVHELNVLGENRLAESEWTYALRRLDERQQLALANIAKEQGWHRLSIDAANAGQHWNALDLRFPLAFVDDFYQRAAAQSLPVSELMAIARRESAFSPTARSPVGARGLMQLMPATGRSVARKVGVPASTKALDNIEYNITLGSAYYAQLLERFDGNRAVALAAYNAGPNRVKNWLREDLPLDAWIETIPYRETRDYVKAVLAYSVVFDYRLGEKTQLMGVASPAPID</sequence>
<evidence type="ECO:0000313" key="5">
    <source>
        <dbReference type="EMBL" id="EAQ97800.1"/>
    </source>
</evidence>
<keyword evidence="6" id="KW-1185">Reference proteome</keyword>
<comment type="similarity">
    <text evidence="1">Belongs to the transglycosylase Slt family.</text>
</comment>
<dbReference type="InterPro" id="IPR000189">
    <property type="entry name" value="Transglyc_AS"/>
</dbReference>
<keyword evidence="5" id="KW-0378">Hydrolase</keyword>
<dbReference type="RefSeq" id="WP_008295349.1">
    <property type="nucleotide sequence ID" value="NZ_CM002299.1"/>
</dbReference>
<dbReference type="InterPro" id="IPR008939">
    <property type="entry name" value="Lytic_TGlycosylase_superhlx_U"/>
</dbReference>
<dbReference type="GO" id="GO:0004553">
    <property type="term" value="F:hydrolase activity, hydrolyzing O-glycosyl compounds"/>
    <property type="evidence" value="ECO:0007669"/>
    <property type="project" value="InterPro"/>
</dbReference>
<dbReference type="Pfam" id="PF14718">
    <property type="entry name" value="SLT_L"/>
    <property type="match status" value="1"/>
</dbReference>
<dbReference type="EC" id="3.2.1.-" evidence="5"/>
<dbReference type="InterPro" id="IPR008258">
    <property type="entry name" value="Transglycosylase_SLT_dom_1"/>
</dbReference>
<protein>
    <submittedName>
        <fullName evidence="5">Soluble lytic murein transglycosylase</fullName>
        <ecNumber evidence="5">3.2.1.-</ecNumber>
    </submittedName>
</protein>
<dbReference type="GO" id="GO:0008933">
    <property type="term" value="F:peptidoglycan lytic transglycosylase activity"/>
    <property type="evidence" value="ECO:0007669"/>
    <property type="project" value="InterPro"/>
</dbReference>
<dbReference type="GO" id="GO:0000270">
    <property type="term" value="P:peptidoglycan metabolic process"/>
    <property type="evidence" value="ECO:0007669"/>
    <property type="project" value="InterPro"/>
</dbReference>
<dbReference type="Gene3D" id="1.25.20.10">
    <property type="entry name" value="Bacterial muramidases"/>
    <property type="match status" value="1"/>
</dbReference>
<evidence type="ECO:0000259" key="3">
    <source>
        <dbReference type="Pfam" id="PF01464"/>
    </source>
</evidence>
<dbReference type="Proteomes" id="UP000019205">
    <property type="component" value="Chromosome"/>
</dbReference>
<dbReference type="OrthoDB" id="92254at2"/>
<dbReference type="PROSITE" id="PS00922">
    <property type="entry name" value="TRANSGLYCOSYLASE"/>
    <property type="match status" value="1"/>
</dbReference>
<gene>
    <name evidence="5" type="ORF">KT71_14559</name>
</gene>
<keyword evidence="2" id="KW-0732">Signal</keyword>
<dbReference type="InterPro" id="IPR037061">
    <property type="entry name" value="Lytic_TGlycoase_superhlx_L_sf"/>
</dbReference>
<evidence type="ECO:0000256" key="1">
    <source>
        <dbReference type="ARBA" id="ARBA00007734"/>
    </source>
</evidence>
<dbReference type="PANTHER" id="PTHR37423">
    <property type="entry name" value="SOLUBLE LYTIC MUREIN TRANSGLYCOSYLASE-RELATED"/>
    <property type="match status" value="1"/>
</dbReference>
<feature type="domain" description="Lytic transglycosylase superhelical linker" evidence="4">
    <location>
        <begin position="404"/>
        <end position="465"/>
    </location>
</feature>
<dbReference type="AlphaFoldDB" id="A4A805"/>
<evidence type="ECO:0000256" key="2">
    <source>
        <dbReference type="ARBA" id="ARBA00022729"/>
    </source>
</evidence>
<dbReference type="EMBL" id="AAOA02000001">
    <property type="protein sequence ID" value="EAQ97800.1"/>
    <property type="molecule type" value="Genomic_DNA"/>
</dbReference>
<proteinExistence type="inferred from homology"/>
<dbReference type="PANTHER" id="PTHR37423:SF5">
    <property type="entry name" value="SOLUBLE LYTIC MUREIN TRANSGLYCOSYLASE"/>
    <property type="match status" value="1"/>
</dbReference>
<dbReference type="GO" id="GO:0042597">
    <property type="term" value="C:periplasmic space"/>
    <property type="evidence" value="ECO:0007669"/>
    <property type="project" value="InterPro"/>
</dbReference>
<dbReference type="InterPro" id="IPR012289">
    <property type="entry name" value="Lytic_TGlycosylase_superhlx_L"/>
</dbReference>
<organism evidence="5 6">
    <name type="scientific">Congregibacter litoralis KT71</name>
    <dbReference type="NCBI Taxonomy" id="314285"/>
    <lineage>
        <taxon>Bacteria</taxon>
        <taxon>Pseudomonadati</taxon>
        <taxon>Pseudomonadota</taxon>
        <taxon>Gammaproteobacteria</taxon>
        <taxon>Cellvibrionales</taxon>
        <taxon>Halieaceae</taxon>
        <taxon>Congregibacter</taxon>
    </lineage>
</organism>
<dbReference type="Gene3D" id="1.10.1240.20">
    <property type="entry name" value="Lytic transglycosylase, superhelical linker domain"/>
    <property type="match status" value="1"/>
</dbReference>
<dbReference type="Pfam" id="PF00760">
    <property type="entry name" value="Cucumo_coat"/>
    <property type="match status" value="1"/>
</dbReference>
<dbReference type="SUPFAM" id="SSF53955">
    <property type="entry name" value="Lysozyme-like"/>
    <property type="match status" value="1"/>
</dbReference>
<keyword evidence="5" id="KW-0326">Glycosidase</keyword>
<dbReference type="STRING" id="314285.KT71_14559"/>